<dbReference type="Proteomes" id="UP001054252">
    <property type="component" value="Unassembled WGS sequence"/>
</dbReference>
<evidence type="ECO:0000313" key="5">
    <source>
        <dbReference type="EMBL" id="GKV00357.1"/>
    </source>
</evidence>
<name>A0AAV5INQ0_9ROSI</name>
<evidence type="ECO:0000256" key="4">
    <source>
        <dbReference type="SAM" id="SignalP"/>
    </source>
</evidence>
<evidence type="ECO:0000313" key="6">
    <source>
        <dbReference type="Proteomes" id="UP001054252"/>
    </source>
</evidence>
<gene>
    <name evidence="5" type="ORF">SLEP1_g13053</name>
</gene>
<dbReference type="PANTHER" id="PTHR48051">
    <property type="match status" value="1"/>
</dbReference>
<dbReference type="EMBL" id="BPVZ01000015">
    <property type="protein sequence ID" value="GKV00357.1"/>
    <property type="molecule type" value="Genomic_DNA"/>
</dbReference>
<dbReference type="PANTHER" id="PTHR48051:SF54">
    <property type="entry name" value="LEUCINE-RICH REPEAT-CONTAINING PROTEIN"/>
    <property type="match status" value="1"/>
</dbReference>
<proteinExistence type="inferred from homology"/>
<dbReference type="SUPFAM" id="SSF52058">
    <property type="entry name" value="L domain-like"/>
    <property type="match status" value="1"/>
</dbReference>
<comment type="similarity">
    <text evidence="3">Belongs to the SHOC2 family.</text>
</comment>
<accession>A0AAV5INQ0</accession>
<dbReference type="AlphaFoldDB" id="A0AAV5INQ0"/>
<dbReference type="InterPro" id="IPR003591">
    <property type="entry name" value="Leu-rich_rpt_typical-subtyp"/>
</dbReference>
<organism evidence="5 6">
    <name type="scientific">Rubroshorea leprosula</name>
    <dbReference type="NCBI Taxonomy" id="152421"/>
    <lineage>
        <taxon>Eukaryota</taxon>
        <taxon>Viridiplantae</taxon>
        <taxon>Streptophyta</taxon>
        <taxon>Embryophyta</taxon>
        <taxon>Tracheophyta</taxon>
        <taxon>Spermatophyta</taxon>
        <taxon>Magnoliopsida</taxon>
        <taxon>eudicotyledons</taxon>
        <taxon>Gunneridae</taxon>
        <taxon>Pentapetalae</taxon>
        <taxon>rosids</taxon>
        <taxon>malvids</taxon>
        <taxon>Malvales</taxon>
        <taxon>Dipterocarpaceae</taxon>
        <taxon>Rubroshorea</taxon>
    </lineage>
</organism>
<feature type="chain" id="PRO_5043853944" description="Leucine-rich repeat protein" evidence="4">
    <location>
        <begin position="17"/>
        <end position="172"/>
    </location>
</feature>
<sequence>MWWCWMCAQTSSSVSPTPWVVFQSLRFSIFQETFFNPYPRPYKIAEELNCNFNLLSKLPDNIGYELVNLEKLRVNSNMLVFLPQSVAHLTSLRVLDTRLNCLRSLPQDLENLINLEVLNVSQNFQYLDSIPYSVGFLISLVELDVSYNKITTLPDSMGCLGKLQKLCVGRRG</sequence>
<dbReference type="Gene3D" id="3.80.10.10">
    <property type="entry name" value="Ribonuclease Inhibitor"/>
    <property type="match status" value="1"/>
</dbReference>
<dbReference type="PROSITE" id="PS51450">
    <property type="entry name" value="LRR"/>
    <property type="match status" value="1"/>
</dbReference>
<dbReference type="InterPro" id="IPR050216">
    <property type="entry name" value="LRR_domain-containing"/>
</dbReference>
<feature type="signal peptide" evidence="4">
    <location>
        <begin position="1"/>
        <end position="16"/>
    </location>
</feature>
<reference evidence="5 6" key="1">
    <citation type="journal article" date="2021" name="Commun. Biol.">
        <title>The genome of Shorea leprosula (Dipterocarpaceae) highlights the ecological relevance of drought in aseasonal tropical rainforests.</title>
        <authorList>
            <person name="Ng K.K.S."/>
            <person name="Kobayashi M.J."/>
            <person name="Fawcett J.A."/>
            <person name="Hatakeyama M."/>
            <person name="Paape T."/>
            <person name="Ng C.H."/>
            <person name="Ang C.C."/>
            <person name="Tnah L.H."/>
            <person name="Lee C.T."/>
            <person name="Nishiyama T."/>
            <person name="Sese J."/>
            <person name="O'Brien M.J."/>
            <person name="Copetti D."/>
            <person name="Mohd Noor M.I."/>
            <person name="Ong R.C."/>
            <person name="Putra M."/>
            <person name="Sireger I.Z."/>
            <person name="Indrioko S."/>
            <person name="Kosugi Y."/>
            <person name="Izuno A."/>
            <person name="Isagi Y."/>
            <person name="Lee S.L."/>
            <person name="Shimizu K.K."/>
        </authorList>
    </citation>
    <scope>NUCLEOTIDE SEQUENCE [LARGE SCALE GENOMIC DNA]</scope>
    <source>
        <strain evidence="5">214</strain>
    </source>
</reference>
<evidence type="ECO:0000256" key="2">
    <source>
        <dbReference type="ARBA" id="ARBA00022737"/>
    </source>
</evidence>
<keyword evidence="6" id="KW-1185">Reference proteome</keyword>
<keyword evidence="4" id="KW-0732">Signal</keyword>
<evidence type="ECO:0000256" key="1">
    <source>
        <dbReference type="ARBA" id="ARBA00022614"/>
    </source>
</evidence>
<dbReference type="SMART" id="SM00369">
    <property type="entry name" value="LRR_TYP"/>
    <property type="match status" value="3"/>
</dbReference>
<evidence type="ECO:0008006" key="7">
    <source>
        <dbReference type="Google" id="ProtNLM"/>
    </source>
</evidence>
<keyword evidence="2" id="KW-0677">Repeat</keyword>
<dbReference type="InterPro" id="IPR001611">
    <property type="entry name" value="Leu-rich_rpt"/>
</dbReference>
<comment type="caution">
    <text evidence="5">The sequence shown here is derived from an EMBL/GenBank/DDBJ whole genome shotgun (WGS) entry which is preliminary data.</text>
</comment>
<dbReference type="InterPro" id="IPR032675">
    <property type="entry name" value="LRR_dom_sf"/>
</dbReference>
<dbReference type="Pfam" id="PF00560">
    <property type="entry name" value="LRR_1"/>
    <property type="match status" value="1"/>
</dbReference>
<keyword evidence="1" id="KW-0433">Leucine-rich repeat</keyword>
<protein>
    <recommendedName>
        <fullName evidence="7">Leucine-rich repeat protein</fullName>
    </recommendedName>
</protein>
<evidence type="ECO:0000256" key="3">
    <source>
        <dbReference type="ARBA" id="ARBA00023786"/>
    </source>
</evidence>
<dbReference type="GO" id="GO:0005737">
    <property type="term" value="C:cytoplasm"/>
    <property type="evidence" value="ECO:0007669"/>
    <property type="project" value="TreeGrafter"/>
</dbReference>